<dbReference type="SFLD" id="SFLDG01082">
    <property type="entry name" value="B12-binding_domain_containing"/>
    <property type="match status" value="1"/>
</dbReference>
<feature type="non-terminal residue" evidence="1">
    <location>
        <position position="253"/>
    </location>
</feature>
<dbReference type="SFLD" id="SFLDS00029">
    <property type="entry name" value="Radical_SAM"/>
    <property type="match status" value="1"/>
</dbReference>
<sequence>MNYHAVFVYNPFTKIDAMPMATALLKAICDSNGLKTTTLDYNIELQIAYKNKKFAVEVERYLMQFSEMSVEAYDWYHQWLQEKAKELINLKSNWIGFSLLSYQSLTFPHDICFYIKKIKPEQKIILGGPGISKDDNTNVFYKNNKKMSDILIETELCDAIVINESESILIDILINNKKGKFNTNTQLTGEELNQLPTPSYIDYKLDLYKNNSNIFLSAEQKSVLYEHGVAATITGSKGCVRRCTFCDVFSFEP</sequence>
<evidence type="ECO:0000313" key="1">
    <source>
        <dbReference type="EMBL" id="SVD94316.1"/>
    </source>
</evidence>
<evidence type="ECO:0008006" key="2">
    <source>
        <dbReference type="Google" id="ProtNLM"/>
    </source>
</evidence>
<gene>
    <name evidence="1" type="ORF">METZ01_LOCUS447170</name>
</gene>
<name>A0A382ZFL0_9ZZZZ</name>
<dbReference type="InterPro" id="IPR007197">
    <property type="entry name" value="rSAM"/>
</dbReference>
<dbReference type="EMBL" id="UINC01183521">
    <property type="protein sequence ID" value="SVD94316.1"/>
    <property type="molecule type" value="Genomic_DNA"/>
</dbReference>
<dbReference type="GO" id="GO:0003824">
    <property type="term" value="F:catalytic activity"/>
    <property type="evidence" value="ECO:0007669"/>
    <property type="project" value="InterPro"/>
</dbReference>
<proteinExistence type="predicted"/>
<dbReference type="GO" id="GO:0051536">
    <property type="term" value="F:iron-sulfur cluster binding"/>
    <property type="evidence" value="ECO:0007669"/>
    <property type="project" value="InterPro"/>
</dbReference>
<protein>
    <recommendedName>
        <fullName evidence="2">B12-binding domain-containing protein</fullName>
    </recommendedName>
</protein>
<dbReference type="AlphaFoldDB" id="A0A382ZFL0"/>
<accession>A0A382ZFL0</accession>
<organism evidence="1">
    <name type="scientific">marine metagenome</name>
    <dbReference type="NCBI Taxonomy" id="408172"/>
    <lineage>
        <taxon>unclassified sequences</taxon>
        <taxon>metagenomes</taxon>
        <taxon>ecological metagenomes</taxon>
    </lineage>
</organism>
<reference evidence="1" key="1">
    <citation type="submission" date="2018-05" db="EMBL/GenBank/DDBJ databases">
        <authorList>
            <person name="Lanie J.A."/>
            <person name="Ng W.-L."/>
            <person name="Kazmierczak K.M."/>
            <person name="Andrzejewski T.M."/>
            <person name="Davidsen T.M."/>
            <person name="Wayne K.J."/>
            <person name="Tettelin H."/>
            <person name="Glass J.I."/>
            <person name="Rusch D."/>
            <person name="Podicherti R."/>
            <person name="Tsui H.-C.T."/>
            <person name="Winkler M.E."/>
        </authorList>
    </citation>
    <scope>NUCLEOTIDE SEQUENCE</scope>
</reference>